<dbReference type="PANTHER" id="PTHR34310:SF9">
    <property type="entry name" value="BLR5716 PROTEIN"/>
    <property type="match status" value="1"/>
</dbReference>
<protein>
    <submittedName>
        <fullName evidence="2">DUF427 domain-containing protein</fullName>
    </submittedName>
</protein>
<dbReference type="PANTHER" id="PTHR34310">
    <property type="entry name" value="DUF427 DOMAIN PROTEIN (AFU_ORTHOLOGUE AFUA_3G02220)"/>
    <property type="match status" value="1"/>
</dbReference>
<evidence type="ECO:0000259" key="1">
    <source>
        <dbReference type="Pfam" id="PF04248"/>
    </source>
</evidence>
<feature type="domain" description="DUF427" evidence="1">
    <location>
        <begin position="15"/>
        <end position="105"/>
    </location>
</feature>
<accession>A0ABY2X9Y3</accession>
<dbReference type="Gene3D" id="2.170.150.40">
    <property type="entry name" value="Domain of unknown function (DUF427)"/>
    <property type="match status" value="1"/>
</dbReference>
<reference evidence="2 3" key="1">
    <citation type="submission" date="2019-05" db="EMBL/GenBank/DDBJ databases">
        <title>Marivita sp. nov. isolated from sea sediment.</title>
        <authorList>
            <person name="Kim W."/>
        </authorList>
    </citation>
    <scope>NUCLEOTIDE SEQUENCE [LARGE SCALE GENOMIC DNA]</scope>
    <source>
        <strain evidence="2 3">CAU 1492</strain>
    </source>
</reference>
<evidence type="ECO:0000313" key="2">
    <source>
        <dbReference type="EMBL" id="TMV12774.1"/>
    </source>
</evidence>
<dbReference type="RefSeq" id="WP_138863329.1">
    <property type="nucleotide sequence ID" value="NZ_VCPC01000002.1"/>
</dbReference>
<dbReference type="InterPro" id="IPR038694">
    <property type="entry name" value="DUF427_sf"/>
</dbReference>
<name>A0ABY2X9Y3_9RHOB</name>
<proteinExistence type="predicted"/>
<organism evidence="2 3">
    <name type="scientific">Arenibacterium halophilum</name>
    <dbReference type="NCBI Taxonomy" id="2583821"/>
    <lineage>
        <taxon>Bacteria</taxon>
        <taxon>Pseudomonadati</taxon>
        <taxon>Pseudomonadota</taxon>
        <taxon>Alphaproteobacteria</taxon>
        <taxon>Rhodobacterales</taxon>
        <taxon>Paracoccaceae</taxon>
        <taxon>Arenibacterium</taxon>
    </lineage>
</organism>
<dbReference type="InterPro" id="IPR007361">
    <property type="entry name" value="DUF427"/>
</dbReference>
<dbReference type="Pfam" id="PF04248">
    <property type="entry name" value="NTP_transf_9"/>
    <property type="match status" value="1"/>
</dbReference>
<keyword evidence="3" id="KW-1185">Reference proteome</keyword>
<evidence type="ECO:0000313" key="3">
    <source>
        <dbReference type="Proteomes" id="UP001191082"/>
    </source>
</evidence>
<dbReference type="Proteomes" id="UP001191082">
    <property type="component" value="Unassembled WGS sequence"/>
</dbReference>
<gene>
    <name evidence="2" type="ORF">FGK64_08185</name>
</gene>
<dbReference type="EMBL" id="VCPC01000002">
    <property type="protein sequence ID" value="TMV12774.1"/>
    <property type="molecule type" value="Genomic_DNA"/>
</dbReference>
<sequence>MADHIKIRKAGGNWVVRSGGAVLGESTNALELSEGDYPPVIYFPRGDIAMAFLDRTEKTSHCPHKGDATYFSIVTRSTTLENAAWSYETPIDGVSEIAGHIAFYVGEQVAVEQV</sequence>
<comment type="caution">
    <text evidence="2">The sequence shown here is derived from an EMBL/GenBank/DDBJ whole genome shotgun (WGS) entry which is preliminary data.</text>
</comment>